<sequence length="256" mass="28986">MTSTETISTPTRSIPSTFLPAKSEDDNVASFVRSELQQDIVRQVVRQKLRKQRHLVLPKAIDAAYLDELFPQLLDLFNPQTVYYNGGIAKVPEWKISCYLEVMEGGVPTTHPNLELQAHFEPLLDACNDIFLFWYHQQHACNKVNQKPVQGCHRLMTFVTRYTPNPGEQALLKHVDGAGKVDGSVVVALPIDRWSAPESENAFEGGGITFWDGGNEIHYDTRSGDLALIDRAVWHQADPIIKGTRWALVIFYRVER</sequence>
<dbReference type="EMBL" id="HBIM01025335">
    <property type="protein sequence ID" value="CAE0422258.1"/>
    <property type="molecule type" value="Transcribed_RNA"/>
</dbReference>
<name>A0A7S3PDM7_9STRA</name>
<evidence type="ECO:0000313" key="1">
    <source>
        <dbReference type="EMBL" id="CAE0422258.1"/>
    </source>
</evidence>
<accession>A0A7S3PDM7</accession>
<dbReference type="Gene3D" id="2.60.120.620">
    <property type="entry name" value="q2cbj1_9rhob like domain"/>
    <property type="match status" value="1"/>
</dbReference>
<dbReference type="AlphaFoldDB" id="A0A7S3PDM7"/>
<proteinExistence type="predicted"/>
<organism evidence="1">
    <name type="scientific">Amphora coffeiformis</name>
    <dbReference type="NCBI Taxonomy" id="265554"/>
    <lineage>
        <taxon>Eukaryota</taxon>
        <taxon>Sar</taxon>
        <taxon>Stramenopiles</taxon>
        <taxon>Ochrophyta</taxon>
        <taxon>Bacillariophyta</taxon>
        <taxon>Bacillariophyceae</taxon>
        <taxon>Bacillariophycidae</taxon>
        <taxon>Thalassiophysales</taxon>
        <taxon>Catenulaceae</taxon>
        <taxon>Amphora</taxon>
    </lineage>
</organism>
<gene>
    <name evidence="1" type="ORF">ACOF00016_LOCUS18836</name>
</gene>
<evidence type="ECO:0008006" key="2">
    <source>
        <dbReference type="Google" id="ProtNLM"/>
    </source>
</evidence>
<reference evidence="1" key="1">
    <citation type="submission" date="2021-01" db="EMBL/GenBank/DDBJ databases">
        <authorList>
            <person name="Corre E."/>
            <person name="Pelletier E."/>
            <person name="Niang G."/>
            <person name="Scheremetjew M."/>
            <person name="Finn R."/>
            <person name="Kale V."/>
            <person name="Holt S."/>
            <person name="Cochrane G."/>
            <person name="Meng A."/>
            <person name="Brown T."/>
            <person name="Cohen L."/>
        </authorList>
    </citation>
    <scope>NUCLEOTIDE SEQUENCE</scope>
    <source>
        <strain evidence="1">CCMP127</strain>
    </source>
</reference>
<protein>
    <recommendedName>
        <fullName evidence="2">Fe2OG dioxygenase domain-containing protein</fullName>
    </recommendedName>
</protein>